<dbReference type="InterPro" id="IPR032549">
    <property type="entry name" value="DUF4939"/>
</dbReference>
<reference evidence="2" key="1">
    <citation type="submission" date="2025-08" db="UniProtKB">
        <authorList>
            <consortium name="Ensembl"/>
        </authorList>
    </citation>
    <scope>IDENTIFICATION</scope>
</reference>
<reference evidence="2" key="2">
    <citation type="submission" date="2025-09" db="UniProtKB">
        <authorList>
            <consortium name="Ensembl"/>
        </authorList>
    </citation>
    <scope>IDENTIFICATION</scope>
</reference>
<feature type="domain" description="DUF4939" evidence="1">
    <location>
        <begin position="32"/>
        <end position="117"/>
    </location>
</feature>
<evidence type="ECO:0000259" key="1">
    <source>
        <dbReference type="Pfam" id="PF16297"/>
    </source>
</evidence>
<evidence type="ECO:0000313" key="2">
    <source>
        <dbReference type="Ensembl" id="ENSSRHP00000017693.1"/>
    </source>
</evidence>
<accession>A0A673GVR3</accession>
<name>A0A673GVR3_9TELE</name>
<dbReference type="Proteomes" id="UP000472270">
    <property type="component" value="Unassembled WGS sequence"/>
</dbReference>
<protein>
    <recommendedName>
        <fullName evidence="1">DUF4939 domain-containing protein</fullName>
    </recommendedName>
</protein>
<dbReference type="Pfam" id="PF16297">
    <property type="entry name" value="DUF4939"/>
    <property type="match status" value="1"/>
</dbReference>
<evidence type="ECO:0000313" key="3">
    <source>
        <dbReference type="Proteomes" id="UP000472270"/>
    </source>
</evidence>
<dbReference type="AlphaFoldDB" id="A0A673GVR3"/>
<proteinExistence type="predicted"/>
<keyword evidence="3" id="KW-1185">Reference proteome</keyword>
<sequence>MDPRHTTPADVLEELVNAIRASITPITTPQSASASPMGLPASYSGEVVECSGFQLQVALFIEMQPQKFPTERTKVAFLISLLTGRALLWARAIWNAQNPIINSFDAFTNHFKQVFGSTDFPITLCLHS</sequence>
<dbReference type="Ensembl" id="ENSSRHT00000018258.1">
    <property type="protein sequence ID" value="ENSSRHP00000017693.1"/>
    <property type="gene ID" value="ENSSRHG00000009634.1"/>
</dbReference>
<organism evidence="2 3">
    <name type="scientific">Sinocyclocheilus rhinocerous</name>
    <dbReference type="NCBI Taxonomy" id="307959"/>
    <lineage>
        <taxon>Eukaryota</taxon>
        <taxon>Metazoa</taxon>
        <taxon>Chordata</taxon>
        <taxon>Craniata</taxon>
        <taxon>Vertebrata</taxon>
        <taxon>Euteleostomi</taxon>
        <taxon>Actinopterygii</taxon>
        <taxon>Neopterygii</taxon>
        <taxon>Teleostei</taxon>
        <taxon>Ostariophysi</taxon>
        <taxon>Cypriniformes</taxon>
        <taxon>Cyprinidae</taxon>
        <taxon>Cyprininae</taxon>
        <taxon>Sinocyclocheilus</taxon>
    </lineage>
</organism>